<feature type="coiled-coil region" evidence="1">
    <location>
        <begin position="184"/>
        <end position="218"/>
    </location>
</feature>
<dbReference type="AlphaFoldDB" id="A0A481SGU6"/>
<accession>A0A481SGU6</accession>
<dbReference type="EMBL" id="MH494081">
    <property type="protein sequence ID" value="QBH68082.1"/>
    <property type="molecule type" value="Genomic_DNA"/>
</dbReference>
<evidence type="ECO:0000313" key="2">
    <source>
        <dbReference type="EMBL" id="QBH68082.1"/>
    </source>
</evidence>
<name>A0A481SGU6_VIBCL</name>
<organism evidence="2">
    <name type="scientific">Vibrio cholerae</name>
    <dbReference type="NCBI Taxonomy" id="666"/>
    <lineage>
        <taxon>Bacteria</taxon>
        <taxon>Pseudomonadati</taxon>
        <taxon>Pseudomonadota</taxon>
        <taxon>Gammaproteobacteria</taxon>
        <taxon>Vibrionales</taxon>
        <taxon>Vibrionaceae</taxon>
        <taxon>Vibrio</taxon>
    </lineage>
</organism>
<keyword evidence="1" id="KW-0175">Coiled coil</keyword>
<protein>
    <submittedName>
        <fullName evidence="2">Uncharacterized protein</fullName>
    </submittedName>
</protein>
<proteinExistence type="predicted"/>
<evidence type="ECO:0000256" key="1">
    <source>
        <dbReference type="SAM" id="Coils"/>
    </source>
</evidence>
<reference evidence="2" key="1">
    <citation type="submission" date="2018-06" db="EMBL/GenBank/DDBJ databases">
        <title>T3SS gene cluster in Vibrio cholerae O1.</title>
        <authorList>
            <person name="Monakhova E.V."/>
            <person name="Pisanov R.V."/>
            <person name="Ezhova M.I."/>
            <person name="Vodop'yanov A.O."/>
        </authorList>
    </citation>
    <scope>NUCLEOTIDE SEQUENCE</scope>
    <source>
        <strain evidence="2">R-20000</strain>
    </source>
</reference>
<sequence>MMIMQNMTINSVYGASNLASTDRQSAAQQLAEQFPIVKKAQEEVAPMQTRQASKDPLDLIDELLSKYLGEQTNRAEGMADNIKVRSDAIAEISRLWGLVMQDNMNYTDPNDNGRKTPLGDTPESEGYLRKIDTIIKEKLGDERGISAITGKNIEQSITYNASYTDLQSLDATVTAFNDTIQVDIDTEQQRFKNVMTEISSAQEEIRDVRQVIVRLSQAS</sequence>